<comment type="caution">
    <text evidence="1">The sequence shown here is derived from an EMBL/GenBank/DDBJ whole genome shotgun (WGS) entry which is preliminary data.</text>
</comment>
<evidence type="ECO:0000313" key="1">
    <source>
        <dbReference type="EMBL" id="MFC7319325.1"/>
    </source>
</evidence>
<dbReference type="InterPro" id="IPR025906">
    <property type="entry name" value="YjfB_motility"/>
</dbReference>
<evidence type="ECO:0000313" key="2">
    <source>
        <dbReference type="Proteomes" id="UP001596494"/>
    </source>
</evidence>
<proteinExistence type="predicted"/>
<gene>
    <name evidence="1" type="ORF">ACFQMN_00325</name>
</gene>
<name>A0ABW2JZJ8_9BACI</name>
<dbReference type="EMBL" id="JBHTBY010000001">
    <property type="protein sequence ID" value="MFC7319325.1"/>
    <property type="molecule type" value="Genomic_DNA"/>
</dbReference>
<dbReference type="Pfam" id="PF14070">
    <property type="entry name" value="YjfB_motility"/>
    <property type="match status" value="1"/>
</dbReference>
<reference evidence="2" key="1">
    <citation type="journal article" date="2019" name="Int. J. Syst. Evol. Microbiol.">
        <title>The Global Catalogue of Microorganisms (GCM) 10K type strain sequencing project: providing services to taxonomists for standard genome sequencing and annotation.</title>
        <authorList>
            <consortium name="The Broad Institute Genomics Platform"/>
            <consortium name="The Broad Institute Genome Sequencing Center for Infectious Disease"/>
            <person name="Wu L."/>
            <person name="Ma J."/>
        </authorList>
    </citation>
    <scope>NUCLEOTIDE SEQUENCE [LARGE SCALE GENOMIC DNA]</scope>
    <source>
        <strain evidence="2">CCUG 73951</strain>
    </source>
</reference>
<accession>A0ABW2JZJ8</accession>
<sequence length="59" mass="6230">MDIAAVSMAMSQVGVQQQTSLAVMDKVKDQAEEKGADMIEMLSESAAHPSKGLHVDVKG</sequence>
<protein>
    <submittedName>
        <fullName evidence="1">YjfB family protein</fullName>
    </submittedName>
</protein>
<organism evidence="1 2">
    <name type="scientific">Halobacillus campisalis</name>
    <dbReference type="NCBI Taxonomy" id="435909"/>
    <lineage>
        <taxon>Bacteria</taxon>
        <taxon>Bacillati</taxon>
        <taxon>Bacillota</taxon>
        <taxon>Bacilli</taxon>
        <taxon>Bacillales</taxon>
        <taxon>Bacillaceae</taxon>
        <taxon>Halobacillus</taxon>
    </lineage>
</organism>
<keyword evidence="2" id="KW-1185">Reference proteome</keyword>
<dbReference type="Proteomes" id="UP001596494">
    <property type="component" value="Unassembled WGS sequence"/>
</dbReference>
<dbReference type="RefSeq" id="WP_289216094.1">
    <property type="nucleotide sequence ID" value="NZ_JAPVRC010000005.1"/>
</dbReference>